<accession>A0ACB6SD58</accession>
<proteinExistence type="predicted"/>
<name>A0ACB6SD58_9PLEO</name>
<reference evidence="1" key="1">
    <citation type="journal article" date="2020" name="Stud. Mycol.">
        <title>101 Dothideomycetes genomes: a test case for predicting lifestyles and emergence of pathogens.</title>
        <authorList>
            <person name="Haridas S."/>
            <person name="Albert R."/>
            <person name="Binder M."/>
            <person name="Bloem J."/>
            <person name="Labutti K."/>
            <person name="Salamov A."/>
            <person name="Andreopoulos B."/>
            <person name="Baker S."/>
            <person name="Barry K."/>
            <person name="Bills G."/>
            <person name="Bluhm B."/>
            <person name="Cannon C."/>
            <person name="Castanera R."/>
            <person name="Culley D."/>
            <person name="Daum C."/>
            <person name="Ezra D."/>
            <person name="Gonzalez J."/>
            <person name="Henrissat B."/>
            <person name="Kuo A."/>
            <person name="Liang C."/>
            <person name="Lipzen A."/>
            <person name="Lutzoni F."/>
            <person name="Magnuson J."/>
            <person name="Mondo S."/>
            <person name="Nolan M."/>
            <person name="Ohm R."/>
            <person name="Pangilinan J."/>
            <person name="Park H.-J."/>
            <person name="Ramirez L."/>
            <person name="Alfaro M."/>
            <person name="Sun H."/>
            <person name="Tritt A."/>
            <person name="Yoshinaga Y."/>
            <person name="Zwiers L.-H."/>
            <person name="Turgeon B."/>
            <person name="Goodwin S."/>
            <person name="Spatafora J."/>
            <person name="Crous P."/>
            <person name="Grigoriev I."/>
        </authorList>
    </citation>
    <scope>NUCLEOTIDE SEQUENCE</scope>
    <source>
        <strain evidence="1">CBS 525.71</strain>
    </source>
</reference>
<protein>
    <submittedName>
        <fullName evidence="1">Uncharacterized protein</fullName>
    </submittedName>
</protein>
<evidence type="ECO:0000313" key="1">
    <source>
        <dbReference type="EMBL" id="KAF2631268.1"/>
    </source>
</evidence>
<evidence type="ECO:0000313" key="2">
    <source>
        <dbReference type="Proteomes" id="UP000799754"/>
    </source>
</evidence>
<gene>
    <name evidence="1" type="ORF">BU25DRAFT_481854</name>
</gene>
<sequence>MVENSRVVTCGFFVRVNPNGGVSCTNICKGQGYKFAGTNDNQCWCNKVINRNNSATAGILSPAGIASCQGGCRGNPNANEGCRAIEWFISIYEFTVSGFLRNACVPMLLLLCFLYVISAGSGERPSARCRRELVGTRLKRWRYTSGRGGAGDALMSGPRRLEPLLSVLGIYRVDTGTIRRFHTNTPRTYRQNDHPSSSNNISSPSMSHFSFHISSPIFQVP</sequence>
<comment type="caution">
    <text evidence="1">The sequence shown here is derived from an EMBL/GenBank/DDBJ whole genome shotgun (WGS) entry which is preliminary data.</text>
</comment>
<dbReference type="Proteomes" id="UP000799754">
    <property type="component" value="Unassembled WGS sequence"/>
</dbReference>
<dbReference type="EMBL" id="MU006705">
    <property type="protein sequence ID" value="KAF2631268.1"/>
    <property type="molecule type" value="Genomic_DNA"/>
</dbReference>
<keyword evidence="2" id="KW-1185">Reference proteome</keyword>
<organism evidence="1 2">
    <name type="scientific">Macroventuria anomochaeta</name>
    <dbReference type="NCBI Taxonomy" id="301207"/>
    <lineage>
        <taxon>Eukaryota</taxon>
        <taxon>Fungi</taxon>
        <taxon>Dikarya</taxon>
        <taxon>Ascomycota</taxon>
        <taxon>Pezizomycotina</taxon>
        <taxon>Dothideomycetes</taxon>
        <taxon>Pleosporomycetidae</taxon>
        <taxon>Pleosporales</taxon>
        <taxon>Pleosporineae</taxon>
        <taxon>Didymellaceae</taxon>
        <taxon>Macroventuria</taxon>
    </lineage>
</organism>